<gene>
    <name evidence="1" type="ORF">CCMP2556_LOCUS43992</name>
</gene>
<name>A0ABP0QXV9_9DINO</name>
<dbReference type="EMBL" id="CAXAMN010025017">
    <property type="protein sequence ID" value="CAK9091781.1"/>
    <property type="molecule type" value="Genomic_DNA"/>
</dbReference>
<comment type="caution">
    <text evidence="1">The sequence shown here is derived from an EMBL/GenBank/DDBJ whole genome shotgun (WGS) entry which is preliminary data.</text>
</comment>
<evidence type="ECO:0008006" key="3">
    <source>
        <dbReference type="Google" id="ProtNLM"/>
    </source>
</evidence>
<evidence type="ECO:0000313" key="1">
    <source>
        <dbReference type="EMBL" id="CAK9091781.1"/>
    </source>
</evidence>
<sequence length="96" mass="10777">MSMSWTRNTLSISRRSMERTLDLTSLALMDVLSLSSSTSWLPVWSLPSSFSQCTRGALCKNPLGVIFPCSRAERATECCSQFTTHTGHRYVRQNTV</sequence>
<organism evidence="1 2">
    <name type="scientific">Durusdinium trenchii</name>
    <dbReference type="NCBI Taxonomy" id="1381693"/>
    <lineage>
        <taxon>Eukaryota</taxon>
        <taxon>Sar</taxon>
        <taxon>Alveolata</taxon>
        <taxon>Dinophyceae</taxon>
        <taxon>Suessiales</taxon>
        <taxon>Symbiodiniaceae</taxon>
        <taxon>Durusdinium</taxon>
    </lineage>
</organism>
<proteinExistence type="predicted"/>
<dbReference type="Proteomes" id="UP001642484">
    <property type="component" value="Unassembled WGS sequence"/>
</dbReference>
<keyword evidence="2" id="KW-1185">Reference proteome</keyword>
<protein>
    <recommendedName>
        <fullName evidence="3">Secreted protein</fullName>
    </recommendedName>
</protein>
<evidence type="ECO:0000313" key="2">
    <source>
        <dbReference type="Proteomes" id="UP001642484"/>
    </source>
</evidence>
<reference evidence="1 2" key="1">
    <citation type="submission" date="2024-02" db="EMBL/GenBank/DDBJ databases">
        <authorList>
            <person name="Chen Y."/>
            <person name="Shah S."/>
            <person name="Dougan E. K."/>
            <person name="Thang M."/>
            <person name="Chan C."/>
        </authorList>
    </citation>
    <scope>NUCLEOTIDE SEQUENCE [LARGE SCALE GENOMIC DNA]</scope>
</reference>
<accession>A0ABP0QXV9</accession>